<proteinExistence type="predicted"/>
<dbReference type="Proteomes" id="UP001066276">
    <property type="component" value="Chromosome 7"/>
</dbReference>
<evidence type="ECO:0000313" key="2">
    <source>
        <dbReference type="Proteomes" id="UP001066276"/>
    </source>
</evidence>
<protein>
    <submittedName>
        <fullName evidence="1">Uncharacterized protein</fullName>
    </submittedName>
</protein>
<dbReference type="EMBL" id="JANPWB010000011">
    <property type="protein sequence ID" value="KAJ1124280.1"/>
    <property type="molecule type" value="Genomic_DNA"/>
</dbReference>
<organism evidence="1 2">
    <name type="scientific">Pleurodeles waltl</name>
    <name type="common">Iberian ribbed newt</name>
    <dbReference type="NCBI Taxonomy" id="8319"/>
    <lineage>
        <taxon>Eukaryota</taxon>
        <taxon>Metazoa</taxon>
        <taxon>Chordata</taxon>
        <taxon>Craniata</taxon>
        <taxon>Vertebrata</taxon>
        <taxon>Euteleostomi</taxon>
        <taxon>Amphibia</taxon>
        <taxon>Batrachia</taxon>
        <taxon>Caudata</taxon>
        <taxon>Salamandroidea</taxon>
        <taxon>Salamandridae</taxon>
        <taxon>Pleurodelinae</taxon>
        <taxon>Pleurodeles</taxon>
    </lineage>
</organism>
<sequence>MLHSRSSHSCASWKNLKPFRAKPALACAGSAPACFTLEGGLCYGRPGTSNLQGCSVPQSPWGAKSNVGAGLRLPRPREFLEIGPTHRHERGVLAPP</sequence>
<name>A0AAV7PG62_PLEWA</name>
<dbReference type="AlphaFoldDB" id="A0AAV7PG62"/>
<evidence type="ECO:0000313" key="1">
    <source>
        <dbReference type="EMBL" id="KAJ1124280.1"/>
    </source>
</evidence>
<gene>
    <name evidence="1" type="ORF">NDU88_002741</name>
</gene>
<keyword evidence="2" id="KW-1185">Reference proteome</keyword>
<accession>A0AAV7PG62</accession>
<reference evidence="1" key="1">
    <citation type="journal article" date="2022" name="bioRxiv">
        <title>Sequencing and chromosome-scale assembly of the giantPleurodeles waltlgenome.</title>
        <authorList>
            <person name="Brown T."/>
            <person name="Elewa A."/>
            <person name="Iarovenko S."/>
            <person name="Subramanian E."/>
            <person name="Araus A.J."/>
            <person name="Petzold A."/>
            <person name="Susuki M."/>
            <person name="Suzuki K.-i.T."/>
            <person name="Hayashi T."/>
            <person name="Toyoda A."/>
            <person name="Oliveira C."/>
            <person name="Osipova E."/>
            <person name="Leigh N.D."/>
            <person name="Simon A."/>
            <person name="Yun M.H."/>
        </authorList>
    </citation>
    <scope>NUCLEOTIDE SEQUENCE</scope>
    <source>
        <strain evidence="1">20211129_DDA</strain>
        <tissue evidence="1">Liver</tissue>
    </source>
</reference>
<comment type="caution">
    <text evidence="1">The sequence shown here is derived from an EMBL/GenBank/DDBJ whole genome shotgun (WGS) entry which is preliminary data.</text>
</comment>